<evidence type="ECO:0000313" key="2">
    <source>
        <dbReference type="EMBL" id="NPT59885.1"/>
    </source>
</evidence>
<name>A0A972NYI6_9BURK</name>
<comment type="caution">
    <text evidence="2">The sequence shown here is derived from an EMBL/GenBank/DDBJ whole genome shotgun (WGS) entry which is preliminary data.</text>
</comment>
<accession>A0A972NYI6</accession>
<feature type="region of interest" description="Disordered" evidence="1">
    <location>
        <begin position="419"/>
        <end position="438"/>
    </location>
</feature>
<evidence type="ECO:0000313" key="3">
    <source>
        <dbReference type="Proteomes" id="UP000655523"/>
    </source>
</evidence>
<dbReference type="Proteomes" id="UP000655523">
    <property type="component" value="Unassembled WGS sequence"/>
</dbReference>
<protein>
    <submittedName>
        <fullName evidence="2">Uncharacterized protein</fullName>
    </submittedName>
</protein>
<reference evidence="2 3" key="1">
    <citation type="submission" date="2019-11" db="EMBL/GenBank/DDBJ databases">
        <title>Metabolism of dissolved organic matter in forest soils.</title>
        <authorList>
            <person name="Cyle K.T."/>
            <person name="Wilhelm R.C."/>
            <person name="Martinez C.E."/>
        </authorList>
    </citation>
    <scope>NUCLEOTIDE SEQUENCE [LARGE SCALE GENOMIC DNA]</scope>
    <source>
        <strain evidence="2 3">5N</strain>
    </source>
</reference>
<dbReference type="AlphaFoldDB" id="A0A972NYI6"/>
<organism evidence="2 3">
    <name type="scientific">Paraburkholderia elongata</name>
    <dbReference type="NCBI Taxonomy" id="2675747"/>
    <lineage>
        <taxon>Bacteria</taxon>
        <taxon>Pseudomonadati</taxon>
        <taxon>Pseudomonadota</taxon>
        <taxon>Betaproteobacteria</taxon>
        <taxon>Burkholderiales</taxon>
        <taxon>Burkholderiaceae</taxon>
        <taxon>Paraburkholderia</taxon>
    </lineage>
</organism>
<gene>
    <name evidence="2" type="ORF">GNZ13_36375</name>
</gene>
<dbReference type="EMBL" id="WOEZ01000204">
    <property type="protein sequence ID" value="NPT59885.1"/>
    <property type="molecule type" value="Genomic_DNA"/>
</dbReference>
<proteinExistence type="predicted"/>
<sequence length="455" mass="50033">MASTSLPIDPLHDIDLKDGKFNGTTALDLSNAFDNFNKSALSGHLCVFFHGGLISEADGLSIANKLIQGYTDSGAYPFVFIWKSDLITTVEGILAPYRDNPGFVNAANYAVNTVALKIFAALDTDQSLKGQRPPAKIRKVAPMTLKKLASFTKLYDKAWAKRAGAQLACSSSDLDQFAQWLVDAEKSVPGKRRLFSPKRLRGPQNPLGRIIQRLNSGHDHGLYTTVVEELFIAAGLAERLGTKLWAEMKQFIDDSFSNDADAGGTAFLNHVCDAWDKNPRLRVTLIGHSAGAIYVQRFIEALDARLPASSTARVEVIMLAAAITFDRMNAGLSILRERVSGLRVFGLDNKTESSYWEVPLVYNKSLLYLVSSLCEDDPNADKPLVGMQRYWKGTAPYTDADIRAVAEFVQTTRAVWSPTKPDAKPGYQSQAKRHGCVPEDDETNRSVCFALQNGF</sequence>
<keyword evidence="3" id="KW-1185">Reference proteome</keyword>
<evidence type="ECO:0000256" key="1">
    <source>
        <dbReference type="SAM" id="MobiDB-lite"/>
    </source>
</evidence>